<dbReference type="Gene3D" id="2.40.33.20">
    <property type="entry name" value="PK beta-barrel domain-like"/>
    <property type="match status" value="1"/>
</dbReference>
<keyword evidence="3" id="KW-1185">Reference proteome</keyword>
<dbReference type="GO" id="GO:0030151">
    <property type="term" value="F:molybdenum ion binding"/>
    <property type="evidence" value="ECO:0007669"/>
    <property type="project" value="InterPro"/>
</dbReference>
<dbReference type="OrthoDB" id="9808413at2"/>
<organism evidence="2 3">
    <name type="scientific">Pelagovum pacificum</name>
    <dbReference type="NCBI Taxonomy" id="2588711"/>
    <lineage>
        <taxon>Bacteria</taxon>
        <taxon>Pseudomonadati</taxon>
        <taxon>Pseudomonadota</taxon>
        <taxon>Alphaproteobacteria</taxon>
        <taxon>Rhodobacterales</taxon>
        <taxon>Paracoccaceae</taxon>
        <taxon>Pelagovum</taxon>
    </lineage>
</organism>
<dbReference type="InterPro" id="IPR052716">
    <property type="entry name" value="MOSC_domain"/>
</dbReference>
<dbReference type="GO" id="GO:0030170">
    <property type="term" value="F:pyridoxal phosphate binding"/>
    <property type="evidence" value="ECO:0007669"/>
    <property type="project" value="InterPro"/>
</dbReference>
<evidence type="ECO:0000313" key="3">
    <source>
        <dbReference type="Proteomes" id="UP000314011"/>
    </source>
</evidence>
<dbReference type="PANTHER" id="PTHR36930:SF1">
    <property type="entry name" value="MOSC DOMAIN-CONTAINING PROTEIN"/>
    <property type="match status" value="1"/>
</dbReference>
<dbReference type="InterPro" id="IPR005302">
    <property type="entry name" value="MoCF_Sase_C"/>
</dbReference>
<comment type="caution">
    <text evidence="2">The sequence shown here is derived from an EMBL/GenBank/DDBJ whole genome shotgun (WGS) entry which is preliminary data.</text>
</comment>
<sequence length="200" mass="21611">MPALIPTDHYATITWLGHVPHRDRKPIDGSAQDTMPLTFAGYEGEFHAGLTRPSCSRVVSQYPRGTEIRNVRQLSIVSAEELAQIAAELGVEAIDPAWLGASVVVEGIADFSHVPPSARLQSEHGATLVVDMQNQPCQFPAMTIEEAAPGHGKRFKAVAEGRRGVTAWVEREGELKLGARIRLHVPGQRAWQGADAAVPA</sequence>
<dbReference type="RefSeq" id="WP_140197202.1">
    <property type="nucleotide sequence ID" value="NZ_CP065915.1"/>
</dbReference>
<name>A0A5C5G8B5_9RHOB</name>
<accession>A0A5C5G8B5</accession>
<dbReference type="EMBL" id="VFFF01000003">
    <property type="protein sequence ID" value="TNY30936.1"/>
    <property type="molecule type" value="Genomic_DNA"/>
</dbReference>
<feature type="domain" description="MOSC" evidence="1">
    <location>
        <begin position="25"/>
        <end position="184"/>
    </location>
</feature>
<dbReference type="SUPFAM" id="SSF50800">
    <property type="entry name" value="PK beta-barrel domain-like"/>
    <property type="match status" value="1"/>
</dbReference>
<dbReference type="PANTHER" id="PTHR36930">
    <property type="entry name" value="METAL-SULFUR CLUSTER BIOSYNTHESIS PROTEINS YUAD-RELATED"/>
    <property type="match status" value="1"/>
</dbReference>
<dbReference type="GO" id="GO:0003824">
    <property type="term" value="F:catalytic activity"/>
    <property type="evidence" value="ECO:0007669"/>
    <property type="project" value="InterPro"/>
</dbReference>
<gene>
    <name evidence="2" type="ORF">FHY64_17700</name>
</gene>
<dbReference type="Pfam" id="PF03473">
    <property type="entry name" value="MOSC"/>
    <property type="match status" value="1"/>
</dbReference>
<protein>
    <submittedName>
        <fullName evidence="2">MOSC domain-containing protein</fullName>
    </submittedName>
</protein>
<dbReference type="AlphaFoldDB" id="A0A5C5G8B5"/>
<evidence type="ECO:0000259" key="1">
    <source>
        <dbReference type="PROSITE" id="PS51340"/>
    </source>
</evidence>
<dbReference type="PROSITE" id="PS51340">
    <property type="entry name" value="MOSC"/>
    <property type="match status" value="1"/>
</dbReference>
<dbReference type="Proteomes" id="UP000314011">
    <property type="component" value="Unassembled WGS sequence"/>
</dbReference>
<dbReference type="InterPro" id="IPR011037">
    <property type="entry name" value="Pyrv_Knase-like_insert_dom_sf"/>
</dbReference>
<evidence type="ECO:0000313" key="2">
    <source>
        <dbReference type="EMBL" id="TNY30936.1"/>
    </source>
</evidence>
<reference evidence="2 3" key="1">
    <citation type="submission" date="2019-06" db="EMBL/GenBank/DDBJ databases">
        <title>Genome of new Rhodobacteraceae sp. SM1903.</title>
        <authorList>
            <person name="Ren X."/>
        </authorList>
    </citation>
    <scope>NUCLEOTIDE SEQUENCE [LARGE SCALE GENOMIC DNA]</scope>
    <source>
        <strain evidence="2 3">SM1903</strain>
    </source>
</reference>
<proteinExistence type="predicted"/>